<keyword evidence="1" id="KW-0282">Flagellum</keyword>
<dbReference type="OrthoDB" id="2134893at2759"/>
<dbReference type="AlphaFoldDB" id="A0A5J4SBX5"/>
<gene>
    <name evidence="1" type="ORF">EZS28_052360</name>
</gene>
<feature type="non-terminal residue" evidence="1">
    <location>
        <position position="1"/>
    </location>
</feature>
<dbReference type="InterPro" id="IPR036322">
    <property type="entry name" value="WD40_repeat_dom_sf"/>
</dbReference>
<evidence type="ECO:0000313" key="2">
    <source>
        <dbReference type="Proteomes" id="UP000324800"/>
    </source>
</evidence>
<dbReference type="Proteomes" id="UP000324800">
    <property type="component" value="Unassembled WGS sequence"/>
</dbReference>
<keyword evidence="1" id="KW-0966">Cell projection</keyword>
<reference evidence="1 2" key="1">
    <citation type="submission" date="2019-03" db="EMBL/GenBank/DDBJ databases">
        <title>Single cell metagenomics reveals metabolic interactions within the superorganism composed of flagellate Streblomastix strix and complex community of Bacteroidetes bacteria on its surface.</title>
        <authorList>
            <person name="Treitli S.C."/>
            <person name="Kolisko M."/>
            <person name="Husnik F."/>
            <person name="Keeling P."/>
            <person name="Hampl V."/>
        </authorList>
    </citation>
    <scope>NUCLEOTIDE SEQUENCE [LARGE SCALE GENOMIC DNA]</scope>
    <source>
        <strain evidence="1">ST1C</strain>
    </source>
</reference>
<feature type="non-terminal residue" evidence="1">
    <location>
        <position position="134"/>
    </location>
</feature>
<evidence type="ECO:0000313" key="1">
    <source>
        <dbReference type="EMBL" id="KAA6342783.1"/>
    </source>
</evidence>
<accession>A0A5J4SBX5</accession>
<dbReference type="SUPFAM" id="SSF50978">
    <property type="entry name" value="WD40 repeat-like"/>
    <property type="match status" value="1"/>
</dbReference>
<proteinExistence type="predicted"/>
<organism evidence="1 2">
    <name type="scientific">Streblomastix strix</name>
    <dbReference type="NCBI Taxonomy" id="222440"/>
    <lineage>
        <taxon>Eukaryota</taxon>
        <taxon>Metamonada</taxon>
        <taxon>Preaxostyla</taxon>
        <taxon>Oxymonadida</taxon>
        <taxon>Streblomastigidae</taxon>
        <taxon>Streblomastix</taxon>
    </lineage>
</organism>
<dbReference type="Gene3D" id="2.130.10.10">
    <property type="entry name" value="YVTN repeat-like/Quinoprotein amine dehydrogenase"/>
    <property type="match status" value="1"/>
</dbReference>
<dbReference type="EMBL" id="SNRW01040596">
    <property type="protein sequence ID" value="KAA6342783.1"/>
    <property type="molecule type" value="Genomic_DNA"/>
</dbReference>
<keyword evidence="1" id="KW-0969">Cilium</keyword>
<dbReference type="InterPro" id="IPR015943">
    <property type="entry name" value="WD40/YVTN_repeat-like_dom_sf"/>
</dbReference>
<name>A0A5J4SBX5_9EUKA</name>
<protein>
    <submittedName>
        <fullName evidence="1">Putative flagellar associated protein</fullName>
    </submittedName>
</protein>
<sequence length="134" mass="15041">FVKDTLKSSHKRNGKVQGISFSPSEQCMMSLGGLDDNAIVVWNVTEGKPICGHRVALEYTDFIRFFNNADESFVTGGKSNPRIWIIDYKNSKIISSETVQGHLRRIWTTAVIDNDDKYAYYGSIAGDIVAFDIQ</sequence>
<comment type="caution">
    <text evidence="1">The sequence shown here is derived from an EMBL/GenBank/DDBJ whole genome shotgun (WGS) entry which is preliminary data.</text>
</comment>